<feature type="compositionally biased region" description="Low complexity" evidence="2">
    <location>
        <begin position="841"/>
        <end position="854"/>
    </location>
</feature>
<feature type="region of interest" description="Disordered" evidence="2">
    <location>
        <begin position="508"/>
        <end position="570"/>
    </location>
</feature>
<name>A0A427XR41_9TREE</name>
<feature type="region of interest" description="Disordered" evidence="2">
    <location>
        <begin position="806"/>
        <end position="912"/>
    </location>
</feature>
<feature type="compositionally biased region" description="Basic residues" evidence="2">
    <location>
        <begin position="533"/>
        <end position="545"/>
    </location>
</feature>
<dbReference type="RefSeq" id="XP_028475970.1">
    <property type="nucleotide sequence ID" value="XM_028623996.1"/>
</dbReference>
<proteinExistence type="predicted"/>
<dbReference type="STRING" id="105984.A0A427XR41"/>
<feature type="region of interest" description="Disordered" evidence="2">
    <location>
        <begin position="1"/>
        <end position="56"/>
    </location>
</feature>
<dbReference type="AlphaFoldDB" id="A0A427XR41"/>
<dbReference type="InterPro" id="IPR002550">
    <property type="entry name" value="CNNM"/>
</dbReference>
<organism evidence="5 6">
    <name type="scientific">Apiotrichum porosum</name>
    <dbReference type="NCBI Taxonomy" id="105984"/>
    <lineage>
        <taxon>Eukaryota</taxon>
        <taxon>Fungi</taxon>
        <taxon>Dikarya</taxon>
        <taxon>Basidiomycota</taxon>
        <taxon>Agaricomycotina</taxon>
        <taxon>Tremellomycetes</taxon>
        <taxon>Trichosporonales</taxon>
        <taxon>Trichosporonaceae</taxon>
        <taxon>Apiotrichum</taxon>
    </lineage>
</organism>
<sequence>MATVEDTSDPNPPDIRPFSRTPQPSNELHNPPSRAVDDATQRVRATGPSTRARATLRSTRTTALALAPLLALIVFATLPVATAQHARLDDPFTSPPDTYMPVYGGGARAHDRDRPTPIFNLVKGAAGWLFATTASAFGYELVPATRSSHMAKRGASTEHIVEAVMIPVLVALSGMFAGLTLGYFSVDPTQLHVLSISGTPAQQEYARKILPVRANSHLLLTTLVLGNMIVNEALPVITDGVLGGGIVAVVISTALVVIFAEIIPQSVCSRHGLLIGAKMAPVVRVLIWFFFPLGWPIAKFLEWILGAHHGIIYRRAELRELIKMHAASGEGGGDLDNDTITMAQGALDLGTKTVKDAMTPIDDVFMLPIDAKLDYETLGRVVRSGHSRIPVYQMVEVPDIDLTKPTVGPNKTKLVKKIMGSMLVKSCVLLDPEDATPLATIPINAIPSVPWNEPLTNMLNAFQEGRSHMAIVSRRARPPPDVEDAESVMTAAAGGLKSKFMRHVHTIGHKSSSGSDSGSTDSDSDSDVELGKKKNHRRVFQRRKSVSTANSSPTEPTAAEKVKAETEEKKKSTLLSAAKLNDNEQNVPADAELSNKHLEQFFDGLEGAPFGIITLEDVLEELIGEEIYDEYDKEGGPPSAASQFVPREAALAARKAALEREKAAALATAAATPLPPTGDVDVEQPAVAPSATKRVMTAIPKMPRFNITKSRSQPGRPRGELPEKTLPIKRSTSPVPTLKNEETDAAISPTPISTGADKSVTIDTVPTTIPPRLNSGSGEGSLSNPASSTNLLAEAVMIERGRRRLAATGSAPPGLLRASSTTGIVRPTPQRTGTPPSGISPAAAAAVAAPAAAASGRRTPMFKSTPLSMSSSSSSQVASAPPTAQPVFDLGADIAPETDTNEPKEPKDEQPM</sequence>
<feature type="transmembrane region" description="Helical" evidence="3">
    <location>
        <begin position="125"/>
        <end position="142"/>
    </location>
</feature>
<feature type="compositionally biased region" description="Polar residues" evidence="2">
    <location>
        <begin position="818"/>
        <end position="837"/>
    </location>
</feature>
<reference evidence="5 6" key="1">
    <citation type="submission" date="2018-11" db="EMBL/GenBank/DDBJ databases">
        <title>Genome sequence of Apiotrichum porosum DSM 27194.</title>
        <authorList>
            <person name="Aliyu H."/>
            <person name="Gorte O."/>
            <person name="Ochsenreither K."/>
        </authorList>
    </citation>
    <scope>NUCLEOTIDE SEQUENCE [LARGE SCALE GENOMIC DNA]</scope>
    <source>
        <strain evidence="5 6">DSM 27194</strain>
    </source>
</reference>
<keyword evidence="1 3" id="KW-0812">Transmembrane</keyword>
<dbReference type="Gene3D" id="3.10.580.10">
    <property type="entry name" value="CBS-domain"/>
    <property type="match status" value="1"/>
</dbReference>
<feature type="transmembrane region" description="Helical" evidence="3">
    <location>
        <begin position="61"/>
        <end position="81"/>
    </location>
</feature>
<dbReference type="GO" id="GO:0010960">
    <property type="term" value="P:magnesium ion homeostasis"/>
    <property type="evidence" value="ECO:0007669"/>
    <property type="project" value="InterPro"/>
</dbReference>
<dbReference type="InterPro" id="IPR045095">
    <property type="entry name" value="ACDP"/>
</dbReference>
<dbReference type="PROSITE" id="PS51846">
    <property type="entry name" value="CNNM"/>
    <property type="match status" value="1"/>
</dbReference>
<dbReference type="GO" id="GO:0005737">
    <property type="term" value="C:cytoplasm"/>
    <property type="evidence" value="ECO:0007669"/>
    <property type="project" value="TreeGrafter"/>
</dbReference>
<feature type="compositionally biased region" description="Low complexity" evidence="2">
    <location>
        <begin position="511"/>
        <end position="521"/>
    </location>
</feature>
<feature type="compositionally biased region" description="Basic and acidic residues" evidence="2">
    <location>
        <begin position="558"/>
        <end position="570"/>
    </location>
</feature>
<dbReference type="GeneID" id="39593231"/>
<evidence type="ECO:0000313" key="5">
    <source>
        <dbReference type="EMBL" id="RSH81251.1"/>
    </source>
</evidence>
<evidence type="ECO:0000313" key="6">
    <source>
        <dbReference type="Proteomes" id="UP000279236"/>
    </source>
</evidence>
<evidence type="ECO:0000259" key="4">
    <source>
        <dbReference type="PROSITE" id="PS51846"/>
    </source>
</evidence>
<gene>
    <name evidence="5" type="ORF">EHS24_008688</name>
</gene>
<keyword evidence="1 3" id="KW-1133">Transmembrane helix</keyword>
<dbReference type="GO" id="GO:0030026">
    <property type="term" value="P:intracellular manganese ion homeostasis"/>
    <property type="evidence" value="ECO:0007669"/>
    <property type="project" value="TreeGrafter"/>
</dbReference>
<dbReference type="Gene3D" id="3.90.1280.20">
    <property type="match status" value="1"/>
</dbReference>
<dbReference type="PANTHER" id="PTHR12064">
    <property type="entry name" value="METAL TRANSPORTER CNNM"/>
    <property type="match status" value="1"/>
</dbReference>
<feature type="compositionally biased region" description="Low complexity" evidence="2">
    <location>
        <begin position="864"/>
        <end position="887"/>
    </location>
</feature>
<evidence type="ECO:0000256" key="2">
    <source>
        <dbReference type="SAM" id="MobiDB-lite"/>
    </source>
</evidence>
<feature type="domain" description="CNNM transmembrane" evidence="4">
    <location>
        <begin position="155"/>
        <end position="339"/>
    </location>
</feature>
<dbReference type="OrthoDB" id="5353557at2759"/>
<dbReference type="GO" id="GO:0016020">
    <property type="term" value="C:membrane"/>
    <property type="evidence" value="ECO:0007669"/>
    <property type="project" value="UniProtKB-UniRule"/>
</dbReference>
<evidence type="ECO:0000256" key="1">
    <source>
        <dbReference type="PROSITE-ProRule" id="PRU01193"/>
    </source>
</evidence>
<dbReference type="EMBL" id="RSCE01000007">
    <property type="protein sequence ID" value="RSH81251.1"/>
    <property type="molecule type" value="Genomic_DNA"/>
</dbReference>
<feature type="transmembrane region" description="Helical" evidence="3">
    <location>
        <begin position="241"/>
        <end position="260"/>
    </location>
</feature>
<protein>
    <recommendedName>
        <fullName evidence="4">CNNM transmembrane domain-containing protein</fullName>
    </recommendedName>
</protein>
<dbReference type="InterPro" id="IPR046342">
    <property type="entry name" value="CBS_dom_sf"/>
</dbReference>
<comment type="caution">
    <text evidence="5">The sequence shown here is derived from an EMBL/GenBank/DDBJ whole genome shotgun (WGS) entry which is preliminary data.</text>
</comment>
<feature type="compositionally biased region" description="Basic and acidic residues" evidence="2">
    <location>
        <begin position="901"/>
        <end position="912"/>
    </location>
</feature>
<dbReference type="PANTHER" id="PTHR12064:SF90">
    <property type="entry name" value="CNNM TRANSMEMBRANE DOMAIN-CONTAINING PROTEIN"/>
    <property type="match status" value="1"/>
</dbReference>
<keyword evidence="1 3" id="KW-0472">Membrane</keyword>
<dbReference type="FunFam" id="3.10.580.10:FF:000053">
    <property type="entry name" value="Unplaced genomic scaffold supercont1.12, whole genome shotgun sequence"/>
    <property type="match status" value="1"/>
</dbReference>
<accession>A0A427XR41</accession>
<dbReference type="Pfam" id="PF01595">
    <property type="entry name" value="CNNM"/>
    <property type="match status" value="1"/>
</dbReference>
<feature type="region of interest" description="Disordered" evidence="2">
    <location>
        <begin position="707"/>
        <end position="742"/>
    </location>
</feature>
<dbReference type="Proteomes" id="UP000279236">
    <property type="component" value="Unassembled WGS sequence"/>
</dbReference>
<keyword evidence="6" id="KW-1185">Reference proteome</keyword>
<feature type="transmembrane region" description="Helical" evidence="3">
    <location>
        <begin position="163"/>
        <end position="184"/>
    </location>
</feature>
<dbReference type="SUPFAM" id="SSF54631">
    <property type="entry name" value="CBS-domain pair"/>
    <property type="match status" value="1"/>
</dbReference>
<evidence type="ECO:0000256" key="3">
    <source>
        <dbReference type="SAM" id="Phobius"/>
    </source>
</evidence>